<accession>A0A151MAU2</accession>
<dbReference type="EMBL" id="AKHW03006286">
    <property type="protein sequence ID" value="KYO21635.1"/>
    <property type="molecule type" value="Genomic_DNA"/>
</dbReference>
<comment type="caution">
    <text evidence="2">The sequence shown here is derived from an EMBL/GenBank/DDBJ whole genome shotgun (WGS) entry which is preliminary data.</text>
</comment>
<protein>
    <submittedName>
        <fullName evidence="2">Uncharacterized protein</fullName>
    </submittedName>
</protein>
<keyword evidence="1" id="KW-0812">Transmembrane</keyword>
<reference evidence="2 3" key="1">
    <citation type="journal article" date="2012" name="Genome Biol.">
        <title>Sequencing three crocodilian genomes to illuminate the evolution of archosaurs and amniotes.</title>
        <authorList>
            <person name="St John J.A."/>
            <person name="Braun E.L."/>
            <person name="Isberg S.R."/>
            <person name="Miles L.G."/>
            <person name="Chong A.Y."/>
            <person name="Gongora J."/>
            <person name="Dalzell P."/>
            <person name="Moran C."/>
            <person name="Bed'hom B."/>
            <person name="Abzhanov A."/>
            <person name="Burgess S.C."/>
            <person name="Cooksey A.M."/>
            <person name="Castoe T.A."/>
            <person name="Crawford N.G."/>
            <person name="Densmore L.D."/>
            <person name="Drew J.C."/>
            <person name="Edwards S.V."/>
            <person name="Faircloth B.C."/>
            <person name="Fujita M.K."/>
            <person name="Greenwold M.J."/>
            <person name="Hoffmann F.G."/>
            <person name="Howard J.M."/>
            <person name="Iguchi T."/>
            <person name="Janes D.E."/>
            <person name="Khan S.Y."/>
            <person name="Kohno S."/>
            <person name="de Koning A.J."/>
            <person name="Lance S.L."/>
            <person name="McCarthy F.M."/>
            <person name="McCormack J.E."/>
            <person name="Merchant M.E."/>
            <person name="Peterson D.G."/>
            <person name="Pollock D.D."/>
            <person name="Pourmand N."/>
            <person name="Raney B.J."/>
            <person name="Roessler K.A."/>
            <person name="Sanford J.R."/>
            <person name="Sawyer R.H."/>
            <person name="Schmidt C.J."/>
            <person name="Triplett E.W."/>
            <person name="Tuberville T.D."/>
            <person name="Venegas-Anaya M."/>
            <person name="Howard J.T."/>
            <person name="Jarvis E.D."/>
            <person name="Guillette L.J.Jr."/>
            <person name="Glenn T.C."/>
            <person name="Green R.E."/>
            <person name="Ray D.A."/>
        </authorList>
    </citation>
    <scope>NUCLEOTIDE SEQUENCE [LARGE SCALE GENOMIC DNA]</scope>
    <source>
        <strain evidence="2">KSC_2009_1</strain>
    </source>
</reference>
<dbReference type="Proteomes" id="UP000050525">
    <property type="component" value="Unassembled WGS sequence"/>
</dbReference>
<evidence type="ECO:0000256" key="1">
    <source>
        <dbReference type="SAM" id="Phobius"/>
    </source>
</evidence>
<dbReference type="AlphaFoldDB" id="A0A151MAU2"/>
<organism evidence="2 3">
    <name type="scientific">Alligator mississippiensis</name>
    <name type="common">American alligator</name>
    <dbReference type="NCBI Taxonomy" id="8496"/>
    <lineage>
        <taxon>Eukaryota</taxon>
        <taxon>Metazoa</taxon>
        <taxon>Chordata</taxon>
        <taxon>Craniata</taxon>
        <taxon>Vertebrata</taxon>
        <taxon>Euteleostomi</taxon>
        <taxon>Archelosauria</taxon>
        <taxon>Archosauria</taxon>
        <taxon>Crocodylia</taxon>
        <taxon>Alligatoridae</taxon>
        <taxon>Alligatorinae</taxon>
        <taxon>Alligator</taxon>
    </lineage>
</organism>
<proteinExistence type="predicted"/>
<sequence>METPVEQQALILPRRLVSGKIHFLRLSLETCLARKMPKLRHDLTEEMQAGIILGGVPVPRCLRARGCAGKGERPPLCWANERAALIPLYPARMNKRDAGDLWGCVKPVPTSLHAGGRQGALWTVSSLARGLAGASIIWVFMMLCRKN</sequence>
<gene>
    <name evidence="2" type="ORF">Y1Q_0003379</name>
</gene>
<keyword evidence="1" id="KW-0472">Membrane</keyword>
<keyword evidence="1" id="KW-1133">Transmembrane helix</keyword>
<keyword evidence="3" id="KW-1185">Reference proteome</keyword>
<name>A0A151MAU2_ALLMI</name>
<evidence type="ECO:0000313" key="3">
    <source>
        <dbReference type="Proteomes" id="UP000050525"/>
    </source>
</evidence>
<feature type="transmembrane region" description="Helical" evidence="1">
    <location>
        <begin position="120"/>
        <end position="144"/>
    </location>
</feature>
<evidence type="ECO:0000313" key="2">
    <source>
        <dbReference type="EMBL" id="KYO21635.1"/>
    </source>
</evidence>